<keyword evidence="6 7" id="KW-0472">Membrane</keyword>
<evidence type="ECO:0000256" key="2">
    <source>
        <dbReference type="ARBA" id="ARBA00007400"/>
    </source>
</evidence>
<reference evidence="9 10" key="1">
    <citation type="submission" date="2018-03" db="EMBL/GenBank/DDBJ databases">
        <title>Complete Genome Sequence of the Chinese traditional Highland Barley wine Isolate Lactobacillus reuteri WHH1689.</title>
        <authorList>
            <person name="Chen S."/>
            <person name="Chen L."/>
            <person name="Chen L."/>
            <person name="Li Y."/>
        </authorList>
    </citation>
    <scope>NUCLEOTIDE SEQUENCE [LARGE SCALE GENOMIC DNA]</scope>
    <source>
        <strain evidence="9 10">WHH1689</strain>
    </source>
</reference>
<dbReference type="Proteomes" id="UP000244369">
    <property type="component" value="Chromosome"/>
</dbReference>
<evidence type="ECO:0000256" key="6">
    <source>
        <dbReference type="ARBA" id="ARBA00023136"/>
    </source>
</evidence>
<feature type="transmembrane region" description="Helical" evidence="7">
    <location>
        <begin position="9"/>
        <end position="29"/>
    </location>
</feature>
<feature type="transmembrane region" description="Helical" evidence="7">
    <location>
        <begin position="247"/>
        <end position="264"/>
    </location>
</feature>
<protein>
    <submittedName>
        <fullName evidence="9">Membrane protein</fullName>
    </submittedName>
</protein>
<dbReference type="InterPro" id="IPR002656">
    <property type="entry name" value="Acyl_transf_3_dom"/>
</dbReference>
<evidence type="ECO:0000256" key="7">
    <source>
        <dbReference type="SAM" id="Phobius"/>
    </source>
</evidence>
<feature type="transmembrane region" description="Helical" evidence="7">
    <location>
        <begin position="41"/>
        <end position="63"/>
    </location>
</feature>
<evidence type="ECO:0000313" key="9">
    <source>
        <dbReference type="EMBL" id="AWD62855.1"/>
    </source>
</evidence>
<evidence type="ECO:0000256" key="4">
    <source>
        <dbReference type="ARBA" id="ARBA00022692"/>
    </source>
</evidence>
<keyword evidence="3" id="KW-1003">Cell membrane</keyword>
<feature type="transmembrane region" description="Helical" evidence="7">
    <location>
        <begin position="84"/>
        <end position="104"/>
    </location>
</feature>
<evidence type="ECO:0000256" key="3">
    <source>
        <dbReference type="ARBA" id="ARBA00022475"/>
    </source>
</evidence>
<evidence type="ECO:0000256" key="5">
    <source>
        <dbReference type="ARBA" id="ARBA00022989"/>
    </source>
</evidence>
<feature type="transmembrane region" description="Helical" evidence="7">
    <location>
        <begin position="191"/>
        <end position="211"/>
    </location>
</feature>
<dbReference type="GO" id="GO:0016413">
    <property type="term" value="F:O-acetyltransferase activity"/>
    <property type="evidence" value="ECO:0007669"/>
    <property type="project" value="TreeGrafter"/>
</dbReference>
<dbReference type="GO" id="GO:0009246">
    <property type="term" value="P:enterobacterial common antigen biosynthetic process"/>
    <property type="evidence" value="ECO:0007669"/>
    <property type="project" value="TreeGrafter"/>
</dbReference>
<feature type="transmembrane region" description="Helical" evidence="7">
    <location>
        <begin position="134"/>
        <end position="154"/>
    </location>
</feature>
<name>A0A2S1ESG0_LIMRT</name>
<feature type="domain" description="Acyltransferase 3" evidence="8">
    <location>
        <begin position="11"/>
        <end position="344"/>
    </location>
</feature>
<dbReference type="EMBL" id="CP027805">
    <property type="protein sequence ID" value="AWD62855.1"/>
    <property type="molecule type" value="Genomic_DNA"/>
</dbReference>
<dbReference type="Pfam" id="PF01757">
    <property type="entry name" value="Acyl_transf_3"/>
    <property type="match status" value="1"/>
</dbReference>
<dbReference type="PANTHER" id="PTHR40074:SF2">
    <property type="entry name" value="O-ACETYLTRANSFERASE WECH"/>
    <property type="match status" value="1"/>
</dbReference>
<comment type="subcellular location">
    <subcellularLocation>
        <location evidence="1">Cell membrane</location>
        <topology evidence="1">Multi-pass membrane protein</topology>
    </subcellularLocation>
</comment>
<comment type="similarity">
    <text evidence="2">Belongs to the acyltransferase 3 family.</text>
</comment>
<feature type="transmembrane region" description="Helical" evidence="7">
    <location>
        <begin position="327"/>
        <end position="345"/>
    </location>
</feature>
<keyword evidence="4 7" id="KW-0812">Transmembrane</keyword>
<feature type="transmembrane region" description="Helical" evidence="7">
    <location>
        <begin position="284"/>
        <end position="307"/>
    </location>
</feature>
<evidence type="ECO:0000256" key="1">
    <source>
        <dbReference type="ARBA" id="ARBA00004651"/>
    </source>
</evidence>
<feature type="transmembrane region" description="Helical" evidence="7">
    <location>
        <begin position="223"/>
        <end position="241"/>
    </location>
</feature>
<dbReference type="GO" id="GO:0005886">
    <property type="term" value="C:plasma membrane"/>
    <property type="evidence" value="ECO:0007669"/>
    <property type="project" value="UniProtKB-SubCell"/>
</dbReference>
<gene>
    <name evidence="9" type="ORF">LWHH1689_1567</name>
</gene>
<dbReference type="AlphaFoldDB" id="A0A2S1ESG0"/>
<sequence length="356" mass="41577">MTKKKNSRLFYIDLLNCIAIFGVLVQHTAQIAHVGVSTQTITIIGNVIQTIFLPAVGIFFMNSGAMLLNYRERQNTSHFFKRRLLRVALPFLIWSIFYYIYGYYQYAFPGIFHHTTFGLRDFTEAFVDNKINSLFWFFYIIIQLYVATPVFAILAKKHKDILCYVAVIAFISADVYSYIDHTLHLNLMKSMLTQPLLASSWIQYFIFGYLIKEDYFSRKVENGMIIFGMFTFILDIVNDLTINNYNLLQNISDFPYAVAIYLIIKRCADRYKNNEHVTILMEKLASTSLGIYILHPLFIAGFDWLFFSRSAAHFDSYMQVLKNPVHIFVLPILIYIILVPIILSLKRISFMKYILP</sequence>
<keyword evidence="5 7" id="KW-1133">Transmembrane helix</keyword>
<organism evidence="9 10">
    <name type="scientific">Limosilactobacillus reuteri</name>
    <name type="common">Lactobacillus reuteri</name>
    <dbReference type="NCBI Taxonomy" id="1598"/>
    <lineage>
        <taxon>Bacteria</taxon>
        <taxon>Bacillati</taxon>
        <taxon>Bacillota</taxon>
        <taxon>Bacilli</taxon>
        <taxon>Lactobacillales</taxon>
        <taxon>Lactobacillaceae</taxon>
        <taxon>Limosilactobacillus</taxon>
    </lineage>
</organism>
<proteinExistence type="inferred from homology"/>
<feature type="transmembrane region" description="Helical" evidence="7">
    <location>
        <begin position="161"/>
        <end position="179"/>
    </location>
</feature>
<evidence type="ECO:0000313" key="10">
    <source>
        <dbReference type="Proteomes" id="UP000244369"/>
    </source>
</evidence>
<dbReference type="PANTHER" id="PTHR40074">
    <property type="entry name" value="O-ACETYLTRANSFERASE WECH"/>
    <property type="match status" value="1"/>
</dbReference>
<evidence type="ECO:0000259" key="8">
    <source>
        <dbReference type="Pfam" id="PF01757"/>
    </source>
</evidence>
<accession>A0A2S1ESG0</accession>